<dbReference type="RefSeq" id="WP_063544247.1">
    <property type="nucleotide sequence ID" value="NZ_CP029772.1"/>
</dbReference>
<dbReference type="GO" id="GO:0005524">
    <property type="term" value="F:ATP binding"/>
    <property type="evidence" value="ECO:0007669"/>
    <property type="project" value="UniProtKB-UniRule"/>
</dbReference>
<dbReference type="AlphaFoldDB" id="A0AA47E3F8"/>
<evidence type="ECO:0000256" key="2">
    <source>
        <dbReference type="ARBA" id="ARBA00022490"/>
    </source>
</evidence>
<evidence type="ECO:0000256" key="10">
    <source>
        <dbReference type="ARBA" id="ARBA00022884"/>
    </source>
</evidence>
<dbReference type="FunFam" id="3.40.50.300:FF:000011">
    <property type="entry name" value="Putative ABC transporter ATP-binding component"/>
    <property type="match status" value="1"/>
</dbReference>
<feature type="binding site" evidence="12">
    <location>
        <begin position="39"/>
        <end position="46"/>
    </location>
    <ligand>
        <name>ATP</name>
        <dbReference type="ChEBI" id="CHEBI:30616"/>
        <label>1</label>
    </ligand>
</feature>
<dbReference type="PROSITE" id="PS00211">
    <property type="entry name" value="ABC_TRANSPORTER_1"/>
    <property type="match status" value="1"/>
</dbReference>
<feature type="domain" description="ABC transporter" evidence="13">
    <location>
        <begin position="6"/>
        <end position="259"/>
    </location>
</feature>
<evidence type="ECO:0000256" key="3">
    <source>
        <dbReference type="ARBA" id="ARBA00022555"/>
    </source>
</evidence>
<dbReference type="GO" id="GO:0000049">
    <property type="term" value="F:tRNA binding"/>
    <property type="evidence" value="ECO:0007669"/>
    <property type="project" value="UniProtKB-UniRule"/>
</dbReference>
<dbReference type="CDD" id="cd03221">
    <property type="entry name" value="ABCF_EF-3"/>
    <property type="match status" value="2"/>
</dbReference>
<dbReference type="GO" id="GO:0016887">
    <property type="term" value="F:ATP hydrolysis activity"/>
    <property type="evidence" value="ECO:0007669"/>
    <property type="project" value="UniProtKB-UniRule"/>
</dbReference>
<protein>
    <recommendedName>
        <fullName evidence="12">Energy-dependent translational throttle protein EttA</fullName>
        <ecNumber evidence="12">3.6.1.-</ecNumber>
    </recommendedName>
    <alternativeName>
        <fullName evidence="12">Translational regulatory factor EttA</fullName>
    </alternativeName>
</protein>
<dbReference type="Proteomes" id="UP000595058">
    <property type="component" value="Chromosome"/>
</dbReference>
<evidence type="ECO:0000256" key="7">
    <source>
        <dbReference type="ARBA" id="ARBA00022801"/>
    </source>
</evidence>
<comment type="similarity">
    <text evidence="1 12">Belongs to the ABC transporter superfamily. ABCF family. Translational throttle EttA subfamily.</text>
</comment>
<dbReference type="InterPro" id="IPR017871">
    <property type="entry name" value="ABC_transporter-like_CS"/>
</dbReference>
<dbReference type="NCBIfam" id="TIGR03719">
    <property type="entry name" value="ABC_ABC_ChvD"/>
    <property type="match status" value="1"/>
</dbReference>
<dbReference type="GO" id="GO:0005737">
    <property type="term" value="C:cytoplasm"/>
    <property type="evidence" value="ECO:0007669"/>
    <property type="project" value="UniProtKB-SubCell"/>
</dbReference>
<evidence type="ECO:0000313" key="17">
    <source>
        <dbReference type="Proteomes" id="UP001164632"/>
    </source>
</evidence>
<feature type="binding site" evidence="12">
    <location>
        <begin position="356"/>
        <end position="363"/>
    </location>
    <ligand>
        <name>ATP</name>
        <dbReference type="ChEBI" id="CHEBI:30616"/>
        <label>2</label>
    </ligand>
</feature>
<dbReference type="GO" id="GO:0019843">
    <property type="term" value="F:rRNA binding"/>
    <property type="evidence" value="ECO:0007669"/>
    <property type="project" value="UniProtKB-UniRule"/>
</dbReference>
<keyword evidence="7 12" id="KW-0378">Hydrolase</keyword>
<comment type="subunit">
    <text evidence="12">Monomer. Probably contacts ribosomal proteins L1, L5, L33 and S7, the 16S and 23S rRNA and the P-site containing tRNA(fMet).</text>
</comment>
<evidence type="ECO:0000256" key="4">
    <source>
        <dbReference type="ARBA" id="ARBA00022730"/>
    </source>
</evidence>
<dbReference type="EMBL" id="CP113257">
    <property type="protein sequence ID" value="WAE53481.1"/>
    <property type="molecule type" value="Genomic_DNA"/>
</dbReference>
<reference evidence="14 16" key="1">
    <citation type="submission" date="2020-12" db="EMBL/GenBank/DDBJ databases">
        <title>FDA dAtabase for Regulatory Grade micrObial Sequences (FDA-ARGOS): Supporting development and validation of Infectious Disease Dx tests.</title>
        <authorList>
            <person name="Sproer C."/>
            <person name="Gronow S."/>
            <person name="Severitt S."/>
            <person name="Schroder I."/>
            <person name="Tallon L."/>
            <person name="Sadzewicz L."/>
            <person name="Zhao X."/>
            <person name="Boylan J."/>
            <person name="Ott S."/>
            <person name="Bowen H."/>
            <person name="Vavikolanu K."/>
            <person name="Mehta A."/>
            <person name="Aluvathingal J."/>
            <person name="Nadendla S."/>
            <person name="Lowell S."/>
            <person name="Myers T."/>
            <person name="Yan Y."/>
            <person name="Sichtig H."/>
        </authorList>
    </citation>
    <scope>NUCLEOTIDE SEQUENCE [LARGE SCALE GENOMIC DNA]</scope>
    <source>
        <strain evidence="14 16">FDAARGOS_877</strain>
    </source>
</reference>
<feature type="region of interest" description="PtIM" evidence="12">
    <location>
        <begin position="242"/>
        <end position="322"/>
    </location>
</feature>
<dbReference type="Gene3D" id="3.40.50.300">
    <property type="entry name" value="P-loop containing nucleotide triphosphate hydrolases"/>
    <property type="match status" value="2"/>
</dbReference>
<keyword evidence="10 12" id="KW-0694">RNA-binding</keyword>
<comment type="domain">
    <text evidence="12">The arm domain is inserted in the first ABC transporter domain. Probably contacts ribosomal protein L1.</text>
</comment>
<dbReference type="InterPro" id="IPR027417">
    <property type="entry name" value="P-loop_NTPase"/>
</dbReference>
<dbReference type="GO" id="GO:0043022">
    <property type="term" value="F:ribosome binding"/>
    <property type="evidence" value="ECO:0007669"/>
    <property type="project" value="UniProtKB-UniRule"/>
</dbReference>
<keyword evidence="11 12" id="KW-0648">Protein biosynthesis</keyword>
<evidence type="ECO:0000256" key="11">
    <source>
        <dbReference type="ARBA" id="ARBA00022917"/>
    </source>
</evidence>
<evidence type="ECO:0000256" key="6">
    <source>
        <dbReference type="ARBA" id="ARBA00022741"/>
    </source>
</evidence>
<comment type="function">
    <text evidence="12">A translation factor that gates the progression of the 70S ribosomal initiation complex (IC, containing tRNA(fMet) in the P-site) into the translation elongation cycle by using a mechanism sensitive to the ATP/ADP ratio. Binds to the 70S ribosome E-site where it modulates the state of the translating ribosome during subunit translocation. ATP hydrolysis probably frees it from the ribosome, which can enter the elongation phase.</text>
</comment>
<evidence type="ECO:0000256" key="5">
    <source>
        <dbReference type="ARBA" id="ARBA00022737"/>
    </source>
</evidence>
<dbReference type="PANTHER" id="PTHR43858">
    <property type="entry name" value="ENERGY-DEPENDENT TRANSLATIONAL THROTTLE PROTEIN ETTA"/>
    <property type="match status" value="1"/>
</dbReference>
<comment type="domain">
    <text evidence="12">The P-site tRNA interaction motif (PtIM domain) probably interacts with the P-site tRNA(fMet) as well as the 23S rRNA.</text>
</comment>
<proteinExistence type="inferred from homology"/>
<dbReference type="SUPFAM" id="SSF52540">
    <property type="entry name" value="P-loop containing nucleoside triphosphate hydrolases"/>
    <property type="match status" value="2"/>
</dbReference>
<dbReference type="NCBIfam" id="NF008775">
    <property type="entry name" value="PRK11819.1"/>
    <property type="match status" value="1"/>
</dbReference>
<dbReference type="EMBL" id="CP065720">
    <property type="protein sequence ID" value="QPT19560.1"/>
    <property type="molecule type" value="Genomic_DNA"/>
</dbReference>
<dbReference type="InterPro" id="IPR003439">
    <property type="entry name" value="ABC_transporter-like_ATP-bd"/>
</dbReference>
<dbReference type="Pfam" id="PF12848">
    <property type="entry name" value="ABC_tran_Xtn"/>
    <property type="match status" value="1"/>
</dbReference>
<feature type="domain" description="ABC transporter" evidence="13">
    <location>
        <begin position="324"/>
        <end position="550"/>
    </location>
</feature>
<accession>A0AA47E3F8</accession>
<keyword evidence="2 12" id="KW-0963">Cytoplasm</keyword>
<dbReference type="EC" id="3.6.1.-" evidence="12"/>
<sequence>MAQYVYTMHRLSKVVPPKREILKNISLSFFPGAKIGVLGLNGAGKSTLLRIMAGVDTEFDGEARAMPGINVGYLPQEPQLDPEKTVREIVEEAVSVIKDAQTRLDAVYAAYAEPDADFDALAAEQAKLEAILQASDGHNLERQLEVAADALRLPPWDAKVGHLSGGEKRRVALCRLLLSAPDMLLLDEPTNHLDADSVAWLEHFLHDFPGTVVAITHDRYFLDNVAGWILELDRGQGIPFEGNYSQWLEAKAARLEQEAKQESAHKKAMKAELEWVRQGAKARQSKSKARLQRFEEMQSQEFQKRSETNEIYIPAGQRLGDKVIELKNVRKGYGDRVLIDDLSFSVPKGAIVGVIGGNGAGKSTLFRMLMGKETPDSGSIEIGETVQLACVDQSRDDLDGGKTVWEAVSDGLDQIRIGNYEVPSRSYVGRFNFKGADQQKFVKDLSGGERGRLHLALTLKQGANVLLLDEPSNDLDVETLRSLEEALLDFPGSAIVISHDRWFLDRVATHILSYEDDGSVVFFEGNYTEYEADRKKRLGDAASQPHRVKYKKLAQ</sequence>
<organism evidence="15 17">
    <name type="scientific">Stutzerimonas frequens</name>
    <dbReference type="NCBI Taxonomy" id="2968969"/>
    <lineage>
        <taxon>Bacteria</taxon>
        <taxon>Pseudomonadati</taxon>
        <taxon>Pseudomonadota</taxon>
        <taxon>Gammaproteobacteria</taxon>
        <taxon>Pseudomonadales</taxon>
        <taxon>Pseudomonadaceae</taxon>
        <taxon>Stutzerimonas</taxon>
    </lineage>
</organism>
<keyword evidence="5 12" id="KW-0677">Repeat</keyword>
<evidence type="ECO:0000256" key="8">
    <source>
        <dbReference type="ARBA" id="ARBA00022840"/>
    </source>
</evidence>
<evidence type="ECO:0000259" key="13">
    <source>
        <dbReference type="PROSITE" id="PS50893"/>
    </source>
</evidence>
<evidence type="ECO:0000256" key="1">
    <source>
        <dbReference type="ARBA" id="ARBA00005868"/>
    </source>
</evidence>
<evidence type="ECO:0000256" key="9">
    <source>
        <dbReference type="ARBA" id="ARBA00022845"/>
    </source>
</evidence>
<dbReference type="InterPro" id="IPR032781">
    <property type="entry name" value="ABC_tran_Xtn"/>
</dbReference>
<evidence type="ECO:0000256" key="12">
    <source>
        <dbReference type="HAMAP-Rule" id="MF_00847"/>
    </source>
</evidence>
<keyword evidence="3 12" id="KW-0820">tRNA-binding</keyword>
<evidence type="ECO:0000313" key="16">
    <source>
        <dbReference type="Proteomes" id="UP000595058"/>
    </source>
</evidence>
<dbReference type="InterPro" id="IPR022374">
    <property type="entry name" value="EttA"/>
</dbReference>
<keyword evidence="9 12" id="KW-0810">Translation regulation</keyword>
<feature type="region of interest" description="Arm" evidence="12">
    <location>
        <begin position="95"/>
        <end position="139"/>
    </location>
</feature>
<keyword evidence="16" id="KW-1185">Reference proteome</keyword>
<keyword evidence="4 12" id="KW-0699">rRNA-binding</keyword>
<dbReference type="FunFam" id="3.40.50.300:FF:000183">
    <property type="entry name" value="ABC transporter ATP-binding protein yjjK"/>
    <property type="match status" value="1"/>
</dbReference>
<comment type="subcellular location">
    <subcellularLocation>
        <location evidence="12">Cytoplasm</location>
    </subcellularLocation>
    <text evidence="12">Associates with ribosomes and polysomes.</text>
</comment>
<dbReference type="PROSITE" id="PS50893">
    <property type="entry name" value="ABC_TRANSPORTER_2"/>
    <property type="match status" value="2"/>
</dbReference>
<evidence type="ECO:0000313" key="14">
    <source>
        <dbReference type="EMBL" id="QPT19560.1"/>
    </source>
</evidence>
<dbReference type="InterPro" id="IPR003593">
    <property type="entry name" value="AAA+_ATPase"/>
</dbReference>
<dbReference type="SMART" id="SM00382">
    <property type="entry name" value="AAA"/>
    <property type="match status" value="2"/>
</dbReference>
<reference evidence="15" key="2">
    <citation type="submission" date="2022-11" db="EMBL/GenBank/DDBJ databases">
        <title>Genomic of Pseudomonas TF18.</title>
        <authorList>
            <person name="Liu T."/>
        </authorList>
    </citation>
    <scope>NUCLEOTIDE SEQUENCE</scope>
    <source>
        <strain evidence="15">TF18</strain>
    </source>
</reference>
<dbReference type="Proteomes" id="UP001164632">
    <property type="component" value="Chromosome"/>
</dbReference>
<evidence type="ECO:0000313" key="15">
    <source>
        <dbReference type="EMBL" id="WAE53481.1"/>
    </source>
</evidence>
<dbReference type="HAMAP" id="MF_00847">
    <property type="entry name" value="EttA"/>
    <property type="match status" value="1"/>
</dbReference>
<dbReference type="GO" id="GO:0006412">
    <property type="term" value="P:translation"/>
    <property type="evidence" value="ECO:0007669"/>
    <property type="project" value="UniProtKB-KW"/>
</dbReference>
<dbReference type="GeneID" id="75213526"/>
<comment type="catalytic activity">
    <reaction evidence="12">
        <text>ATP + H2O = ADP + phosphate + H(+)</text>
        <dbReference type="Rhea" id="RHEA:13065"/>
        <dbReference type="ChEBI" id="CHEBI:15377"/>
        <dbReference type="ChEBI" id="CHEBI:15378"/>
        <dbReference type="ChEBI" id="CHEBI:30616"/>
        <dbReference type="ChEBI" id="CHEBI:43474"/>
        <dbReference type="ChEBI" id="CHEBI:456216"/>
    </reaction>
</comment>
<dbReference type="PANTHER" id="PTHR43858:SF1">
    <property type="entry name" value="ABC TRANSPORTER-RELATED PROTEIN"/>
    <property type="match status" value="1"/>
</dbReference>
<dbReference type="GO" id="GO:0045900">
    <property type="term" value="P:negative regulation of translational elongation"/>
    <property type="evidence" value="ECO:0007669"/>
    <property type="project" value="UniProtKB-UniRule"/>
</dbReference>
<name>A0AA47E3F8_9GAMM</name>
<dbReference type="Pfam" id="PF00005">
    <property type="entry name" value="ABC_tran"/>
    <property type="match status" value="2"/>
</dbReference>
<gene>
    <name evidence="12 15" type="primary">ettA</name>
    <name evidence="14" type="ORF">I6G34_09450</name>
    <name evidence="15" type="ORF">OSV15_04600</name>
</gene>
<keyword evidence="8 12" id="KW-0067">ATP-binding</keyword>
<keyword evidence="6 12" id="KW-0547">Nucleotide-binding</keyword>